<comment type="caution">
    <text evidence="9">The sequence shown here is derived from an EMBL/GenBank/DDBJ whole genome shotgun (WGS) entry which is preliminary data.</text>
</comment>
<dbReference type="GO" id="GO:0000278">
    <property type="term" value="P:mitotic cell cycle"/>
    <property type="evidence" value="ECO:0007669"/>
    <property type="project" value="TreeGrafter"/>
</dbReference>
<dbReference type="Gene3D" id="1.20.120.1900">
    <property type="entry name" value="Gamma-tubulin complex, C-terminal domain"/>
    <property type="match status" value="1"/>
</dbReference>
<accession>A0AAV0AKU1</accession>
<keyword evidence="3 5" id="KW-0493">Microtubule</keyword>
<evidence type="ECO:0000256" key="2">
    <source>
        <dbReference type="ARBA" id="ARBA00022490"/>
    </source>
</evidence>
<dbReference type="AlphaFoldDB" id="A0AAV0AKU1"/>
<sequence>MMKHSSSSPSPSSTGLVQEALLILSGHPSSILSSSQSNQTFHPSSIACLSRISSIAQKYCSIHDYAKSIIRSSHSSVEVEDQQHLAQSSAILGLCSSILSELAVYQDLLINLEFRLLSHHPSLVPVDHLNRPAPPLSGIVAEISEWEPIFKGLSSLLNQLDPQSTHGPDVNTLRTGGSPHLIWLTYQHSQTGSPRLSELFTVLQRSVERVWMDSFRSFVIYGECPTEGDEERHSHRSNKSLVNDLFHVRTLSSQADGAANQHLIQFALREDALPALPCLSPRVYLLESIRQICLSLSVLNHLDRPISKDGSSLRSSQGYTKNRIHLPLKVQSDLRKILKSIDGPSHSKFRLAIESVEGLISNYLFTTYLTPTITFKALRTVTDVFLLRHSTLSSHLVQGFTRLRSNRLKIESSLASSSRGRISVTLNDRELDVILLKASLNTDLGDENGPRRALSLEGFKFTLLSDESSHTQSTFSRFTKILLNDAHPTLLTYTPPVGLSLFITPKICETYSKINSCLFAFLLTRHRLQNSLLELIQKERSRSRWVRDDSRKNFKRICFESLRKMTWFIEIMIDHFWQDVIDPSIENILFKNFQRTDESQAGSKQTEKDDDDCGSGDYNDNNLLSGKTFYKTHLKFLVCLKIGLGFDSEIILKDLSELIESINGLIREYESWNFELLPGLLTDNYHFNPGKQHQRRSINEREGEDYGDDQVRMIDERQFRVIEIEGKFEKDLKSFMNHLKQTDLTNKDNKKSGDAEEEEDSSRSRWDDRVAEEGDVDEVEEKSMMVEGLMIRRKCIELLVLRLDFNEWFK</sequence>
<dbReference type="GO" id="GO:0031122">
    <property type="term" value="P:cytoplasmic microtubule organization"/>
    <property type="evidence" value="ECO:0007669"/>
    <property type="project" value="TreeGrafter"/>
</dbReference>
<protein>
    <recommendedName>
        <fullName evidence="5">Spindle pole body component</fullName>
    </recommendedName>
</protein>
<comment type="subcellular location">
    <subcellularLocation>
        <location evidence="5">Cytoplasm</location>
        <location evidence="5">Cytoskeleton</location>
        <location evidence="5">Microtubule organizing center</location>
    </subcellularLocation>
</comment>
<evidence type="ECO:0000256" key="5">
    <source>
        <dbReference type="RuleBase" id="RU363050"/>
    </source>
</evidence>
<dbReference type="GO" id="GO:0000922">
    <property type="term" value="C:spindle pole"/>
    <property type="evidence" value="ECO:0007669"/>
    <property type="project" value="InterPro"/>
</dbReference>
<feature type="compositionally biased region" description="Basic and acidic residues" evidence="6">
    <location>
        <begin position="761"/>
        <end position="772"/>
    </location>
</feature>
<dbReference type="PANTHER" id="PTHR19302:SF13">
    <property type="entry name" value="GAMMA-TUBULIN COMPLEX COMPONENT 2"/>
    <property type="match status" value="1"/>
</dbReference>
<comment type="similarity">
    <text evidence="1 5">Belongs to the TUBGCP family.</text>
</comment>
<keyword evidence="10" id="KW-1185">Reference proteome</keyword>
<dbReference type="GO" id="GO:0000930">
    <property type="term" value="C:gamma-tubulin complex"/>
    <property type="evidence" value="ECO:0007669"/>
    <property type="project" value="TreeGrafter"/>
</dbReference>
<dbReference type="InterPro" id="IPR041470">
    <property type="entry name" value="GCP_N"/>
</dbReference>
<dbReference type="InterPro" id="IPR007259">
    <property type="entry name" value="GCP"/>
</dbReference>
<evidence type="ECO:0000256" key="1">
    <source>
        <dbReference type="ARBA" id="ARBA00010337"/>
    </source>
</evidence>
<feature type="domain" description="Gamma tubulin complex component C-terminal" evidence="7">
    <location>
        <begin position="379"/>
        <end position="809"/>
    </location>
</feature>
<feature type="compositionally biased region" description="Basic and acidic residues" evidence="6">
    <location>
        <begin position="745"/>
        <end position="754"/>
    </location>
</feature>
<dbReference type="Pfam" id="PF04130">
    <property type="entry name" value="GCP_C_terminal"/>
    <property type="match status" value="1"/>
</dbReference>
<dbReference type="GO" id="GO:0043015">
    <property type="term" value="F:gamma-tubulin binding"/>
    <property type="evidence" value="ECO:0007669"/>
    <property type="project" value="InterPro"/>
</dbReference>
<gene>
    <name evidence="9" type="ORF">PPACK8108_LOCUS2391</name>
</gene>
<evidence type="ECO:0000256" key="4">
    <source>
        <dbReference type="ARBA" id="ARBA00023212"/>
    </source>
</evidence>
<evidence type="ECO:0000256" key="6">
    <source>
        <dbReference type="SAM" id="MobiDB-lite"/>
    </source>
</evidence>
<dbReference type="Proteomes" id="UP001153365">
    <property type="component" value="Unassembled WGS sequence"/>
</dbReference>
<name>A0AAV0AKU1_PHAPC</name>
<keyword evidence="2 5" id="KW-0963">Cytoplasm</keyword>
<dbReference type="GO" id="GO:0005874">
    <property type="term" value="C:microtubule"/>
    <property type="evidence" value="ECO:0007669"/>
    <property type="project" value="UniProtKB-KW"/>
</dbReference>
<dbReference type="GO" id="GO:0051011">
    <property type="term" value="F:microtubule minus-end binding"/>
    <property type="evidence" value="ECO:0007669"/>
    <property type="project" value="TreeGrafter"/>
</dbReference>
<keyword evidence="4 5" id="KW-0206">Cytoskeleton</keyword>
<evidence type="ECO:0000313" key="9">
    <source>
        <dbReference type="EMBL" id="CAH7667949.1"/>
    </source>
</evidence>
<dbReference type="InterPro" id="IPR040457">
    <property type="entry name" value="GCP_C"/>
</dbReference>
<evidence type="ECO:0000259" key="8">
    <source>
        <dbReference type="Pfam" id="PF17681"/>
    </source>
</evidence>
<feature type="domain" description="Gamma tubulin complex component protein N-terminal" evidence="8">
    <location>
        <begin position="17"/>
        <end position="365"/>
    </location>
</feature>
<evidence type="ECO:0000313" key="10">
    <source>
        <dbReference type="Proteomes" id="UP001153365"/>
    </source>
</evidence>
<dbReference type="GO" id="GO:0007020">
    <property type="term" value="P:microtubule nucleation"/>
    <property type="evidence" value="ECO:0007669"/>
    <property type="project" value="InterPro"/>
</dbReference>
<evidence type="ECO:0000259" key="7">
    <source>
        <dbReference type="Pfam" id="PF04130"/>
    </source>
</evidence>
<dbReference type="GO" id="GO:0044732">
    <property type="term" value="C:mitotic spindle pole body"/>
    <property type="evidence" value="ECO:0007669"/>
    <property type="project" value="TreeGrafter"/>
</dbReference>
<dbReference type="EMBL" id="CALTRL010000399">
    <property type="protein sequence ID" value="CAH7667949.1"/>
    <property type="molecule type" value="Genomic_DNA"/>
</dbReference>
<feature type="region of interest" description="Disordered" evidence="6">
    <location>
        <begin position="743"/>
        <end position="778"/>
    </location>
</feature>
<reference evidence="9" key="1">
    <citation type="submission" date="2022-06" db="EMBL/GenBank/DDBJ databases">
        <authorList>
            <consortium name="SYNGENTA / RWTH Aachen University"/>
        </authorList>
    </citation>
    <scope>NUCLEOTIDE SEQUENCE</scope>
</reference>
<organism evidence="9 10">
    <name type="scientific">Phakopsora pachyrhizi</name>
    <name type="common">Asian soybean rust disease fungus</name>
    <dbReference type="NCBI Taxonomy" id="170000"/>
    <lineage>
        <taxon>Eukaryota</taxon>
        <taxon>Fungi</taxon>
        <taxon>Dikarya</taxon>
        <taxon>Basidiomycota</taxon>
        <taxon>Pucciniomycotina</taxon>
        <taxon>Pucciniomycetes</taxon>
        <taxon>Pucciniales</taxon>
        <taxon>Phakopsoraceae</taxon>
        <taxon>Phakopsora</taxon>
    </lineage>
</organism>
<dbReference type="Pfam" id="PF17681">
    <property type="entry name" value="GCP_N_terminal"/>
    <property type="match status" value="1"/>
</dbReference>
<dbReference type="PANTHER" id="PTHR19302">
    <property type="entry name" value="GAMMA TUBULIN COMPLEX PROTEIN"/>
    <property type="match status" value="1"/>
</dbReference>
<dbReference type="GO" id="GO:0051225">
    <property type="term" value="P:spindle assembly"/>
    <property type="evidence" value="ECO:0007669"/>
    <property type="project" value="TreeGrafter"/>
</dbReference>
<dbReference type="GO" id="GO:0051321">
    <property type="term" value="P:meiotic cell cycle"/>
    <property type="evidence" value="ECO:0007669"/>
    <property type="project" value="TreeGrafter"/>
</dbReference>
<dbReference type="InterPro" id="IPR042241">
    <property type="entry name" value="GCP_C_sf"/>
</dbReference>
<evidence type="ECO:0000256" key="3">
    <source>
        <dbReference type="ARBA" id="ARBA00022701"/>
    </source>
</evidence>
<proteinExistence type="inferred from homology"/>